<evidence type="ECO:0000313" key="2">
    <source>
        <dbReference type="EMBL" id="KAK8096026.1"/>
    </source>
</evidence>
<keyword evidence="3" id="KW-1185">Reference proteome</keyword>
<dbReference type="SUPFAM" id="SSF51735">
    <property type="entry name" value="NAD(P)-binding Rossmann-fold domains"/>
    <property type="match status" value="1"/>
</dbReference>
<accession>A0AAW0Q7U3</accession>
<feature type="domain" description="Ketoreductase (KR)" evidence="1">
    <location>
        <begin position="24"/>
        <end position="81"/>
    </location>
</feature>
<dbReference type="Proteomes" id="UP001392437">
    <property type="component" value="Unassembled WGS sequence"/>
</dbReference>
<dbReference type="EMBL" id="JAQQWP010000011">
    <property type="protein sequence ID" value="KAK8096026.1"/>
    <property type="molecule type" value="Genomic_DNA"/>
</dbReference>
<reference evidence="2 3" key="1">
    <citation type="submission" date="2023-01" db="EMBL/GenBank/DDBJ databases">
        <title>Analysis of 21 Apiospora genomes using comparative genomics revels a genus with tremendous synthesis potential of carbohydrate active enzymes and secondary metabolites.</title>
        <authorList>
            <person name="Sorensen T."/>
        </authorList>
    </citation>
    <scope>NUCLEOTIDE SEQUENCE [LARGE SCALE GENOMIC DNA]</scope>
    <source>
        <strain evidence="2 3">CBS 117206</strain>
    </source>
</reference>
<organism evidence="2 3">
    <name type="scientific">Apiospora kogelbergensis</name>
    <dbReference type="NCBI Taxonomy" id="1337665"/>
    <lineage>
        <taxon>Eukaryota</taxon>
        <taxon>Fungi</taxon>
        <taxon>Dikarya</taxon>
        <taxon>Ascomycota</taxon>
        <taxon>Pezizomycotina</taxon>
        <taxon>Sordariomycetes</taxon>
        <taxon>Xylariomycetidae</taxon>
        <taxon>Amphisphaeriales</taxon>
        <taxon>Apiosporaceae</taxon>
        <taxon>Apiospora</taxon>
    </lineage>
</organism>
<dbReference type="InterPro" id="IPR036291">
    <property type="entry name" value="NAD(P)-bd_dom_sf"/>
</dbReference>
<sequence>MDEPTPSALEKLRARIGLIVVTAVADHLDPKVRATVNLDVQLPADLDFFVLLSSIAGINGAASESPYAGASAFEDAFAGAALRLAGPGRRTRCRLRAERVDVARFLAMSMTDHKALAEEELRLHGTLRLQSACERPRRR</sequence>
<comment type="caution">
    <text evidence="2">The sequence shown here is derived from an EMBL/GenBank/DDBJ whole genome shotgun (WGS) entry which is preliminary data.</text>
</comment>
<dbReference type="Pfam" id="PF08659">
    <property type="entry name" value="KR"/>
    <property type="match status" value="1"/>
</dbReference>
<dbReference type="Gene3D" id="3.40.50.720">
    <property type="entry name" value="NAD(P)-binding Rossmann-like Domain"/>
    <property type="match status" value="1"/>
</dbReference>
<dbReference type="InterPro" id="IPR013968">
    <property type="entry name" value="PKS_KR"/>
</dbReference>
<protein>
    <recommendedName>
        <fullName evidence="1">Ketoreductase (KR) domain-containing protein</fullName>
    </recommendedName>
</protein>
<evidence type="ECO:0000259" key="1">
    <source>
        <dbReference type="Pfam" id="PF08659"/>
    </source>
</evidence>
<gene>
    <name evidence="2" type="ORF">PG999_014048</name>
</gene>
<name>A0AAW0Q7U3_9PEZI</name>
<evidence type="ECO:0000313" key="3">
    <source>
        <dbReference type="Proteomes" id="UP001392437"/>
    </source>
</evidence>
<proteinExistence type="predicted"/>
<dbReference type="AlphaFoldDB" id="A0AAW0Q7U3"/>